<reference evidence="3 4" key="1">
    <citation type="submission" date="2019-02" db="EMBL/GenBank/DDBJ databases">
        <title>Genomic Encyclopedia of Type Strains, Phase IV (KMG-IV): sequencing the most valuable type-strain genomes for metagenomic binning, comparative biology and taxonomic classification.</title>
        <authorList>
            <person name="Goeker M."/>
        </authorList>
    </citation>
    <scope>NUCLEOTIDE SEQUENCE [LARGE SCALE GENOMIC DNA]</scope>
    <source>
        <strain evidence="3 4">DSM 43045</strain>
    </source>
</reference>
<dbReference type="AlphaFoldDB" id="A0A4Q7MEP3"/>
<sequence>MSEASGTPDPMRPPAPPVGGADGPAAPAAPTYGPAAPMATPGAQDGSQTSYGPYGPVEPAYASAAAPPAKRPLIMWDLILTIVLLVVMIGVTLLASFLSFFLAFAGDSCGSGITCDYDRMGTGMIIAMIGPLAVGLLALIAAVIVLVLRRIAFWIPIVGIVLVIGVFVGGAALTASGVPGSSAA</sequence>
<feature type="region of interest" description="Disordered" evidence="1">
    <location>
        <begin position="1"/>
        <end position="49"/>
    </location>
</feature>
<keyword evidence="2" id="KW-0472">Membrane</keyword>
<evidence type="ECO:0000256" key="1">
    <source>
        <dbReference type="SAM" id="MobiDB-lite"/>
    </source>
</evidence>
<feature type="transmembrane region" description="Helical" evidence="2">
    <location>
        <begin position="153"/>
        <end position="175"/>
    </location>
</feature>
<dbReference type="Proteomes" id="UP000293289">
    <property type="component" value="Unassembled WGS sequence"/>
</dbReference>
<dbReference type="InterPro" id="IPR046231">
    <property type="entry name" value="DUF6264"/>
</dbReference>
<dbReference type="Pfam" id="PF19779">
    <property type="entry name" value="DUF6264"/>
    <property type="match status" value="1"/>
</dbReference>
<evidence type="ECO:0000256" key="2">
    <source>
        <dbReference type="SAM" id="Phobius"/>
    </source>
</evidence>
<keyword evidence="2" id="KW-0812">Transmembrane</keyword>
<feature type="transmembrane region" description="Helical" evidence="2">
    <location>
        <begin position="78"/>
        <end position="104"/>
    </location>
</feature>
<dbReference type="RefSeq" id="WP_242609640.1">
    <property type="nucleotide sequence ID" value="NZ_SGWY01000003.1"/>
</dbReference>
<accession>A0A4Q7MEP3</accession>
<keyword evidence="2" id="KW-1133">Transmembrane helix</keyword>
<comment type="caution">
    <text evidence="3">The sequence shown here is derived from an EMBL/GenBank/DDBJ whole genome shotgun (WGS) entry which is preliminary data.</text>
</comment>
<keyword evidence="4" id="KW-1185">Reference proteome</keyword>
<name>A0A4Q7MEP3_9MICO</name>
<gene>
    <name evidence="3" type="ORF">EV187_3237</name>
</gene>
<dbReference type="EMBL" id="SGWY01000003">
    <property type="protein sequence ID" value="RZS64849.1"/>
    <property type="molecule type" value="Genomic_DNA"/>
</dbReference>
<feature type="compositionally biased region" description="Low complexity" evidence="1">
    <location>
        <begin position="23"/>
        <end position="43"/>
    </location>
</feature>
<protein>
    <submittedName>
        <fullName evidence="3">Uncharacterized protein</fullName>
    </submittedName>
</protein>
<evidence type="ECO:0000313" key="4">
    <source>
        <dbReference type="Proteomes" id="UP000293289"/>
    </source>
</evidence>
<proteinExistence type="predicted"/>
<feature type="transmembrane region" description="Helical" evidence="2">
    <location>
        <begin position="124"/>
        <end position="148"/>
    </location>
</feature>
<organism evidence="3 4">
    <name type="scientific">Agromyces ramosus</name>
    <dbReference type="NCBI Taxonomy" id="33879"/>
    <lineage>
        <taxon>Bacteria</taxon>
        <taxon>Bacillati</taxon>
        <taxon>Actinomycetota</taxon>
        <taxon>Actinomycetes</taxon>
        <taxon>Micrococcales</taxon>
        <taxon>Microbacteriaceae</taxon>
        <taxon>Agromyces</taxon>
    </lineage>
</organism>
<evidence type="ECO:0000313" key="3">
    <source>
        <dbReference type="EMBL" id="RZS64849.1"/>
    </source>
</evidence>